<organism evidence="2 3">
    <name type="scientific">Croceimicrobium hydrocarbonivorans</name>
    <dbReference type="NCBI Taxonomy" id="2761580"/>
    <lineage>
        <taxon>Bacteria</taxon>
        <taxon>Pseudomonadati</taxon>
        <taxon>Bacteroidota</taxon>
        <taxon>Flavobacteriia</taxon>
        <taxon>Flavobacteriales</taxon>
        <taxon>Owenweeksiaceae</taxon>
        <taxon>Croceimicrobium</taxon>
    </lineage>
</organism>
<dbReference type="PROSITE" id="PS50943">
    <property type="entry name" value="HTH_CROC1"/>
    <property type="match status" value="1"/>
</dbReference>
<dbReference type="AlphaFoldDB" id="A0A7H0VD49"/>
<protein>
    <submittedName>
        <fullName evidence="2">Helix-turn-helix transcriptional regulator</fullName>
    </submittedName>
</protein>
<dbReference type="RefSeq" id="WP_210758182.1">
    <property type="nucleotide sequence ID" value="NZ_CP060139.1"/>
</dbReference>
<dbReference type="KEGG" id="chyd:H4K34_14885"/>
<dbReference type="InterPro" id="IPR010982">
    <property type="entry name" value="Lambda_DNA-bd_dom_sf"/>
</dbReference>
<dbReference type="SUPFAM" id="SSF47413">
    <property type="entry name" value="lambda repressor-like DNA-binding domains"/>
    <property type="match status" value="1"/>
</dbReference>
<dbReference type="EMBL" id="CP060139">
    <property type="protein sequence ID" value="QNR23647.1"/>
    <property type="molecule type" value="Genomic_DNA"/>
</dbReference>
<dbReference type="CDD" id="cd00093">
    <property type="entry name" value="HTH_XRE"/>
    <property type="match status" value="1"/>
</dbReference>
<dbReference type="Pfam" id="PF01381">
    <property type="entry name" value="HTH_3"/>
    <property type="match status" value="1"/>
</dbReference>
<evidence type="ECO:0000313" key="2">
    <source>
        <dbReference type="EMBL" id="QNR23647.1"/>
    </source>
</evidence>
<keyword evidence="3" id="KW-1185">Reference proteome</keyword>
<dbReference type="Gene3D" id="1.10.260.40">
    <property type="entry name" value="lambda repressor-like DNA-binding domains"/>
    <property type="match status" value="1"/>
</dbReference>
<feature type="domain" description="HTH cro/C1-type" evidence="1">
    <location>
        <begin position="8"/>
        <end position="62"/>
    </location>
</feature>
<name>A0A7H0VD49_9FLAO</name>
<dbReference type="Proteomes" id="UP000516305">
    <property type="component" value="Chromosome"/>
</dbReference>
<accession>A0A7H0VD49</accession>
<evidence type="ECO:0000313" key="3">
    <source>
        <dbReference type="Proteomes" id="UP000516305"/>
    </source>
</evidence>
<sequence length="69" mass="7990">MSEKINRLKEVLVRLGVSQKELALKLDKNEHTISNWCINKSQPHLKDLRKIANLLNVDVCDLIEPLKKD</sequence>
<dbReference type="SMART" id="SM00530">
    <property type="entry name" value="HTH_XRE"/>
    <property type="match status" value="1"/>
</dbReference>
<evidence type="ECO:0000259" key="1">
    <source>
        <dbReference type="PROSITE" id="PS50943"/>
    </source>
</evidence>
<reference evidence="2 3" key="1">
    <citation type="submission" date="2020-08" db="EMBL/GenBank/DDBJ databases">
        <title>Croceimicrobium hydrocarbonivorans gen. nov., sp. nov., a novel marine bacterium isolated from a bacterial consortium that degrades polyethylene terephthalate.</title>
        <authorList>
            <person name="Liu R."/>
        </authorList>
    </citation>
    <scope>NUCLEOTIDE SEQUENCE [LARGE SCALE GENOMIC DNA]</scope>
    <source>
        <strain evidence="2 3">A20-9</strain>
    </source>
</reference>
<dbReference type="GO" id="GO:0003677">
    <property type="term" value="F:DNA binding"/>
    <property type="evidence" value="ECO:0007669"/>
    <property type="project" value="InterPro"/>
</dbReference>
<gene>
    <name evidence="2" type="ORF">H4K34_14885</name>
</gene>
<dbReference type="InterPro" id="IPR001387">
    <property type="entry name" value="Cro/C1-type_HTH"/>
</dbReference>
<proteinExistence type="predicted"/>